<dbReference type="OrthoDB" id="9890280at2759"/>
<dbReference type="GO" id="GO:0005634">
    <property type="term" value="C:nucleus"/>
    <property type="evidence" value="ECO:0007669"/>
    <property type="project" value="TreeGrafter"/>
</dbReference>
<dbReference type="PANTHER" id="PTHR14773">
    <property type="entry name" value="WD REPEAT-CONTAINING PROTEIN 76"/>
    <property type="match status" value="1"/>
</dbReference>
<evidence type="ECO:0000256" key="2">
    <source>
        <dbReference type="ARBA" id="ARBA00021132"/>
    </source>
</evidence>
<sequence>MSNLSEYEKKRLENIRANEALLRGLELPTKPIKNEGEKKKLKTTLNKPKPKQKPRVRPVATRASARIRGQEPDLTVVHEDMSMSEPSAAKRARFDDSTMSKEDEQKFLGVLEEALKMPNTIPAVKKEHQPKQVKSYQTLQKSLQKLEIRHEWDTVKVTNSRITTSVFHPSQSKILACAADKEGYVGFWDVNGTQDNGDPVTYKYKAHKRTVNDMHFNPADNSKLLSAAYDGLIQVFDMNAAKFEALKVGDIYSYTGFDMTRDGHCVWFTTSDGELGFVDMRSKKDATIHQLKAKKIGCVHLNPVQTHLMALSSNDRSSTIWDLRMWSKSSKDDVEPLQSIEHGYSVTSSYWSPNGDMLATTAYDNFVRLFDLNSKTSSLELNTAIRHNCTTGR</sequence>
<evidence type="ECO:0000256" key="3">
    <source>
        <dbReference type="ARBA" id="ARBA00022574"/>
    </source>
</evidence>
<evidence type="ECO:0000256" key="6">
    <source>
        <dbReference type="RuleBase" id="RU365004"/>
    </source>
</evidence>
<keyword evidence="9" id="KW-1185">Reference proteome</keyword>
<gene>
    <name evidence="8" type="primary">PARPA_11895.1 scaffold 44722</name>
</gene>
<dbReference type="GO" id="GO:2000001">
    <property type="term" value="P:regulation of DNA damage checkpoint"/>
    <property type="evidence" value="ECO:0007669"/>
    <property type="project" value="TreeGrafter"/>
</dbReference>
<evidence type="ECO:0000256" key="4">
    <source>
        <dbReference type="ARBA" id="ARBA00022737"/>
    </source>
</evidence>
<keyword evidence="6" id="KW-0238">DNA-binding</keyword>
<proteinExistence type="inferred from homology"/>
<keyword evidence="3 5" id="KW-0853">WD repeat</keyword>
<dbReference type="InterPro" id="IPR050853">
    <property type="entry name" value="WD_repeat_DNA-damage-binding"/>
</dbReference>
<comment type="function">
    <text evidence="6">DNA-binding protein that binds to both single- and double-stranded DNA. Binds preferentially to UV-damaged DNA. May be involved in DNA-metabolic processes.</text>
</comment>
<evidence type="ECO:0000313" key="9">
    <source>
        <dbReference type="Proteomes" id="UP000054107"/>
    </source>
</evidence>
<organism evidence="8 9">
    <name type="scientific">Parasitella parasitica</name>
    <dbReference type="NCBI Taxonomy" id="35722"/>
    <lineage>
        <taxon>Eukaryota</taxon>
        <taxon>Fungi</taxon>
        <taxon>Fungi incertae sedis</taxon>
        <taxon>Mucoromycota</taxon>
        <taxon>Mucoromycotina</taxon>
        <taxon>Mucoromycetes</taxon>
        <taxon>Mucorales</taxon>
        <taxon>Mucorineae</taxon>
        <taxon>Mucoraceae</taxon>
        <taxon>Parasitella</taxon>
    </lineage>
</organism>
<reference evidence="8 9" key="1">
    <citation type="submission" date="2014-09" db="EMBL/GenBank/DDBJ databases">
        <authorList>
            <person name="Ellenberger Sabrina"/>
        </authorList>
    </citation>
    <scope>NUCLEOTIDE SEQUENCE [LARGE SCALE GENOMIC DNA]</scope>
    <source>
        <strain evidence="8 9">CBS 412.66</strain>
    </source>
</reference>
<dbReference type="PROSITE" id="PS50082">
    <property type="entry name" value="WD_REPEATS_2"/>
    <property type="match status" value="2"/>
</dbReference>
<dbReference type="InterPro" id="IPR015943">
    <property type="entry name" value="WD40/YVTN_repeat-like_dom_sf"/>
</dbReference>
<dbReference type="InterPro" id="IPR001680">
    <property type="entry name" value="WD40_rpt"/>
</dbReference>
<dbReference type="SUPFAM" id="SSF50978">
    <property type="entry name" value="WD40 repeat-like"/>
    <property type="match status" value="1"/>
</dbReference>
<dbReference type="GO" id="GO:0006974">
    <property type="term" value="P:DNA damage response"/>
    <property type="evidence" value="ECO:0007669"/>
    <property type="project" value="UniProtKB-KW"/>
</dbReference>
<dbReference type="InterPro" id="IPR036322">
    <property type="entry name" value="WD40_repeat_dom_sf"/>
</dbReference>
<keyword evidence="4" id="KW-0677">Repeat</keyword>
<feature type="repeat" description="WD" evidence="5">
    <location>
        <begin position="339"/>
        <end position="380"/>
    </location>
</feature>
<dbReference type="SMART" id="SM00320">
    <property type="entry name" value="WD40"/>
    <property type="match status" value="4"/>
</dbReference>
<evidence type="ECO:0000256" key="7">
    <source>
        <dbReference type="SAM" id="MobiDB-lite"/>
    </source>
</evidence>
<evidence type="ECO:0000313" key="8">
    <source>
        <dbReference type="EMBL" id="CEP17597.1"/>
    </source>
</evidence>
<dbReference type="Proteomes" id="UP000054107">
    <property type="component" value="Unassembled WGS sequence"/>
</dbReference>
<accession>A0A0B7NJL4</accession>
<dbReference type="AlphaFoldDB" id="A0A0B7NJL4"/>
<dbReference type="STRING" id="35722.A0A0B7NJL4"/>
<dbReference type="GO" id="GO:0003677">
    <property type="term" value="F:DNA binding"/>
    <property type="evidence" value="ECO:0007669"/>
    <property type="project" value="UniProtKB-UniRule"/>
</dbReference>
<comment type="similarity">
    <text evidence="1 6">Belongs to the WD repeat DDB2/WDR76 family.</text>
</comment>
<name>A0A0B7NJL4_9FUNG</name>
<evidence type="ECO:0000256" key="1">
    <source>
        <dbReference type="ARBA" id="ARBA00005434"/>
    </source>
</evidence>
<feature type="region of interest" description="Disordered" evidence="7">
    <location>
        <begin position="26"/>
        <end position="63"/>
    </location>
</feature>
<protein>
    <recommendedName>
        <fullName evidence="2 6">DNA damage-binding protein CMR1</fullName>
    </recommendedName>
</protein>
<dbReference type="EMBL" id="LN733710">
    <property type="protein sequence ID" value="CEP17597.1"/>
    <property type="molecule type" value="Genomic_DNA"/>
</dbReference>
<dbReference type="Pfam" id="PF00400">
    <property type="entry name" value="WD40"/>
    <property type="match status" value="2"/>
</dbReference>
<dbReference type="PANTHER" id="PTHR14773:SF0">
    <property type="entry name" value="WD REPEAT-CONTAINING PROTEIN 76"/>
    <property type="match status" value="1"/>
</dbReference>
<feature type="repeat" description="WD" evidence="5">
    <location>
        <begin position="204"/>
        <end position="246"/>
    </location>
</feature>
<keyword evidence="6" id="KW-0227">DNA damage</keyword>
<dbReference type="Gene3D" id="2.130.10.10">
    <property type="entry name" value="YVTN repeat-like/Quinoprotein amine dehydrogenase"/>
    <property type="match status" value="1"/>
</dbReference>
<evidence type="ECO:0000256" key="5">
    <source>
        <dbReference type="PROSITE-ProRule" id="PRU00221"/>
    </source>
</evidence>